<proteinExistence type="predicted"/>
<evidence type="ECO:0000313" key="2">
    <source>
        <dbReference type="Proteomes" id="UP000317835"/>
    </source>
</evidence>
<keyword evidence="2" id="KW-1185">Reference proteome</keyword>
<dbReference type="Proteomes" id="UP000317835">
    <property type="component" value="Chromosome"/>
</dbReference>
<reference evidence="1 2" key="1">
    <citation type="submission" date="2019-02" db="EMBL/GenBank/DDBJ databases">
        <title>Deep-cultivation of Planctomycetes and their phenomic and genomic characterization uncovers novel biology.</title>
        <authorList>
            <person name="Wiegand S."/>
            <person name="Jogler M."/>
            <person name="Boedeker C."/>
            <person name="Pinto D."/>
            <person name="Vollmers J."/>
            <person name="Rivas-Marin E."/>
            <person name="Kohn T."/>
            <person name="Peeters S.H."/>
            <person name="Heuer A."/>
            <person name="Rast P."/>
            <person name="Oberbeckmann S."/>
            <person name="Bunk B."/>
            <person name="Jeske O."/>
            <person name="Meyerdierks A."/>
            <person name="Storesund J.E."/>
            <person name="Kallscheuer N."/>
            <person name="Luecker S."/>
            <person name="Lage O.M."/>
            <person name="Pohl T."/>
            <person name="Merkel B.J."/>
            <person name="Hornburger P."/>
            <person name="Mueller R.-W."/>
            <person name="Bruemmer F."/>
            <person name="Labrenz M."/>
            <person name="Spormann A.M."/>
            <person name="Op den Camp H."/>
            <person name="Overmann J."/>
            <person name="Amann R."/>
            <person name="Jetten M.S.M."/>
            <person name="Mascher T."/>
            <person name="Medema M.H."/>
            <person name="Devos D.P."/>
            <person name="Kaster A.-K."/>
            <person name="Ovreas L."/>
            <person name="Rohde M."/>
            <person name="Galperin M.Y."/>
            <person name="Jogler C."/>
        </authorList>
    </citation>
    <scope>NUCLEOTIDE SEQUENCE [LARGE SCALE GENOMIC DNA]</scope>
    <source>
        <strain evidence="1 2">ElP</strain>
    </source>
</reference>
<evidence type="ECO:0000313" key="1">
    <source>
        <dbReference type="EMBL" id="QDV38078.1"/>
    </source>
</evidence>
<sequence>MLIAPVDWSVVVLGAWNRAILTPSGISKRLFGLPAGTQLEVFVPLDVLAPFKVRHEDINVIAGSDRLIISPEYSTNAGIKKAMGIAKKALQSLPETPVTAAGINFRYKSEKPLEALAEAVGHEIDQAFSDLELLVLTRSVSRAVRWKKGEIRIVVSQEADQNYSILLNFHRESNETKDLIEWFSITTGTLSKQVDDILYKCLGIPDGSINNEDKKR</sequence>
<organism evidence="1 2">
    <name type="scientific">Tautonia plasticadhaerens</name>
    <dbReference type="NCBI Taxonomy" id="2527974"/>
    <lineage>
        <taxon>Bacteria</taxon>
        <taxon>Pseudomonadati</taxon>
        <taxon>Planctomycetota</taxon>
        <taxon>Planctomycetia</taxon>
        <taxon>Isosphaerales</taxon>
        <taxon>Isosphaeraceae</taxon>
        <taxon>Tautonia</taxon>
    </lineage>
</organism>
<name>A0A518HB39_9BACT</name>
<dbReference type="EMBL" id="CP036426">
    <property type="protein sequence ID" value="QDV38078.1"/>
    <property type="molecule type" value="Genomic_DNA"/>
</dbReference>
<dbReference type="KEGG" id="tpla:ElP_60260"/>
<dbReference type="RefSeq" id="WP_145276312.1">
    <property type="nucleotide sequence ID" value="NZ_CP036426.1"/>
</dbReference>
<dbReference type="AlphaFoldDB" id="A0A518HB39"/>
<protein>
    <submittedName>
        <fullName evidence="1">Uncharacterized protein</fullName>
    </submittedName>
</protein>
<accession>A0A518HB39</accession>
<dbReference type="OrthoDB" id="7061283at2"/>
<gene>
    <name evidence="1" type="ORF">ElP_60260</name>
</gene>